<dbReference type="HOGENOM" id="CLU_1812559_0_0_3"/>
<dbReference type="KEGG" id="cep:Cri9333_2588"/>
<dbReference type="Proteomes" id="UP000010472">
    <property type="component" value="Chromosome"/>
</dbReference>
<dbReference type="InterPro" id="IPR009061">
    <property type="entry name" value="DNA-bd_dom_put_sf"/>
</dbReference>
<sequence>MSETFFSSKETAEITGCSLRQLQYWRERGVVVPPISATGTGRSIYYSRSELAELIVMEYWLSVGLSFEVAAKALQALKQKAPDFSDPVVQKRFMLVWDKEKKDLSLEEFEREDAIASLDKGQPVIPMWLDQIHHQLAVKLDESTVK</sequence>
<dbReference type="PATRIC" id="fig|1173022.3.peg.2800"/>
<name>K9W208_9CYAN</name>
<dbReference type="Gene3D" id="1.10.1660.10">
    <property type="match status" value="1"/>
</dbReference>
<dbReference type="RefSeq" id="WP_015203564.1">
    <property type="nucleotide sequence ID" value="NC_019753.1"/>
</dbReference>
<dbReference type="InterPro" id="IPR000551">
    <property type="entry name" value="MerR-type_HTH_dom"/>
</dbReference>
<dbReference type="AlphaFoldDB" id="K9W208"/>
<evidence type="ECO:0000259" key="1">
    <source>
        <dbReference type="Pfam" id="PF13411"/>
    </source>
</evidence>
<dbReference type="GO" id="GO:0003677">
    <property type="term" value="F:DNA binding"/>
    <property type="evidence" value="ECO:0007669"/>
    <property type="project" value="InterPro"/>
</dbReference>
<proteinExistence type="predicted"/>
<evidence type="ECO:0000313" key="3">
    <source>
        <dbReference type="Proteomes" id="UP000010472"/>
    </source>
</evidence>
<keyword evidence="3" id="KW-1185">Reference proteome</keyword>
<dbReference type="EMBL" id="CP003620">
    <property type="protein sequence ID" value="AFZ13450.1"/>
    <property type="molecule type" value="Genomic_DNA"/>
</dbReference>
<protein>
    <submittedName>
        <fullName evidence="2">Putative MerR family transcriptional regulator</fullName>
    </submittedName>
</protein>
<dbReference type="OrthoDB" id="9806513at2"/>
<dbReference type="SUPFAM" id="SSF46955">
    <property type="entry name" value="Putative DNA-binding domain"/>
    <property type="match status" value="1"/>
</dbReference>
<reference evidence="2 3" key="1">
    <citation type="submission" date="2012-06" db="EMBL/GenBank/DDBJ databases">
        <title>Finished chromosome of genome of Crinalium epipsammum PCC 9333.</title>
        <authorList>
            <consortium name="US DOE Joint Genome Institute"/>
            <person name="Gugger M."/>
            <person name="Coursin T."/>
            <person name="Rippka R."/>
            <person name="Tandeau De Marsac N."/>
            <person name="Huntemann M."/>
            <person name="Wei C.-L."/>
            <person name="Han J."/>
            <person name="Detter J.C."/>
            <person name="Han C."/>
            <person name="Tapia R."/>
            <person name="Davenport K."/>
            <person name="Daligault H."/>
            <person name="Erkkila T."/>
            <person name="Gu W."/>
            <person name="Munk A.C.C."/>
            <person name="Teshima H."/>
            <person name="Xu Y."/>
            <person name="Chain P."/>
            <person name="Chen A."/>
            <person name="Krypides N."/>
            <person name="Mavromatis K."/>
            <person name="Markowitz V."/>
            <person name="Szeto E."/>
            <person name="Ivanova N."/>
            <person name="Mikhailova N."/>
            <person name="Ovchinnikova G."/>
            <person name="Pagani I."/>
            <person name="Pati A."/>
            <person name="Goodwin L."/>
            <person name="Peters L."/>
            <person name="Pitluck S."/>
            <person name="Woyke T."/>
            <person name="Kerfeld C."/>
        </authorList>
    </citation>
    <scope>NUCLEOTIDE SEQUENCE [LARGE SCALE GENOMIC DNA]</scope>
    <source>
        <strain evidence="2 3">PCC 9333</strain>
    </source>
</reference>
<accession>K9W208</accession>
<gene>
    <name evidence="2" type="ORF">Cri9333_2588</name>
</gene>
<dbReference type="Pfam" id="PF13411">
    <property type="entry name" value="MerR_1"/>
    <property type="match status" value="1"/>
</dbReference>
<dbReference type="GO" id="GO:0006355">
    <property type="term" value="P:regulation of DNA-templated transcription"/>
    <property type="evidence" value="ECO:0007669"/>
    <property type="project" value="InterPro"/>
</dbReference>
<evidence type="ECO:0000313" key="2">
    <source>
        <dbReference type="EMBL" id="AFZ13450.1"/>
    </source>
</evidence>
<dbReference type="STRING" id="1173022.Cri9333_2588"/>
<feature type="domain" description="HTH merR-type" evidence="1">
    <location>
        <begin position="6"/>
        <end position="76"/>
    </location>
</feature>
<dbReference type="eggNOG" id="COG0789">
    <property type="taxonomic scope" value="Bacteria"/>
</dbReference>
<organism evidence="2 3">
    <name type="scientific">Crinalium epipsammum PCC 9333</name>
    <dbReference type="NCBI Taxonomy" id="1173022"/>
    <lineage>
        <taxon>Bacteria</taxon>
        <taxon>Bacillati</taxon>
        <taxon>Cyanobacteriota</taxon>
        <taxon>Cyanophyceae</taxon>
        <taxon>Gomontiellales</taxon>
        <taxon>Gomontiellaceae</taxon>
        <taxon>Crinalium</taxon>
    </lineage>
</organism>